<evidence type="ECO:0000256" key="19">
    <source>
        <dbReference type="SAM" id="Phobius"/>
    </source>
</evidence>
<feature type="domain" description="GAIN-B" evidence="21">
    <location>
        <begin position="724"/>
        <end position="875"/>
    </location>
</feature>
<dbReference type="InterPro" id="IPR048072">
    <property type="entry name" value="7tmB2_latrophilin-like"/>
</dbReference>
<dbReference type="GO" id="GO:0005886">
    <property type="term" value="C:plasma membrane"/>
    <property type="evidence" value="ECO:0007669"/>
    <property type="project" value="UniProtKB-SubCell"/>
</dbReference>
<evidence type="ECO:0000259" key="23">
    <source>
        <dbReference type="PROSITE" id="PS50261"/>
    </source>
</evidence>
<keyword evidence="5" id="KW-0245">EGF-like domain</keyword>
<dbReference type="InterPro" id="IPR000203">
    <property type="entry name" value="GPS"/>
</dbReference>
<keyword evidence="6 19" id="KW-0812">Transmembrane</keyword>
<feature type="transmembrane region" description="Helical" evidence="19">
    <location>
        <begin position="952"/>
        <end position="969"/>
    </location>
</feature>
<dbReference type="SMART" id="SM00034">
    <property type="entry name" value="CLECT"/>
    <property type="match status" value="2"/>
</dbReference>
<keyword evidence="24" id="KW-1185">Reference proteome</keyword>
<comment type="similarity">
    <text evidence="2">Belongs to the G-protein coupled receptor 2 family. Adhesion G-protein coupled receptor (ADGR) subfamily.</text>
</comment>
<comment type="subcellular location">
    <subcellularLocation>
        <location evidence="1">Cell membrane</location>
        <topology evidence="1">Multi-pass membrane protein</topology>
    </subcellularLocation>
</comment>
<reference evidence="25" key="1">
    <citation type="submission" date="2022-11" db="UniProtKB">
        <authorList>
            <consortium name="WormBaseParasite"/>
        </authorList>
    </citation>
    <scope>IDENTIFICATION</scope>
</reference>
<keyword evidence="14" id="KW-1015">Disulfide bond</keyword>
<feature type="region of interest" description="Disordered" evidence="18">
    <location>
        <begin position="442"/>
        <end position="462"/>
    </location>
</feature>
<dbReference type="WBParaSite" id="ACRNAN_scaffold67.g24218.t1">
    <property type="protein sequence ID" value="ACRNAN_scaffold67.g24218.t1"/>
    <property type="gene ID" value="ACRNAN_scaffold67.g24218"/>
</dbReference>
<organism evidence="24 25">
    <name type="scientific">Acrobeloides nanus</name>
    <dbReference type="NCBI Taxonomy" id="290746"/>
    <lineage>
        <taxon>Eukaryota</taxon>
        <taxon>Metazoa</taxon>
        <taxon>Ecdysozoa</taxon>
        <taxon>Nematoda</taxon>
        <taxon>Chromadorea</taxon>
        <taxon>Rhabditida</taxon>
        <taxon>Tylenchina</taxon>
        <taxon>Cephalobomorpha</taxon>
        <taxon>Cephaloboidea</taxon>
        <taxon>Cephalobidae</taxon>
        <taxon>Acrobeloides</taxon>
    </lineage>
</organism>
<dbReference type="PANTHER" id="PTHR12011">
    <property type="entry name" value="ADHESION G-PROTEIN COUPLED RECEPTOR"/>
    <property type="match status" value="1"/>
</dbReference>
<dbReference type="InterPro" id="IPR036445">
    <property type="entry name" value="GPCR_2_extracell_dom_sf"/>
</dbReference>
<dbReference type="Pfam" id="PF02140">
    <property type="entry name" value="SUEL_Lectin"/>
    <property type="match status" value="1"/>
</dbReference>
<feature type="compositionally biased region" description="Basic and acidic residues" evidence="18">
    <location>
        <begin position="1230"/>
        <end position="1255"/>
    </location>
</feature>
<feature type="domain" description="G-protein coupled receptors family 2 profile 2" evidence="23">
    <location>
        <begin position="886"/>
        <end position="1125"/>
    </location>
</feature>
<dbReference type="InterPro" id="IPR016187">
    <property type="entry name" value="CTDL_fold"/>
</dbReference>
<sequence length="1303" mass="146376">MNPTPSYTECHEWETYFNGKCYDIIREPFAWNDADSRCRRKNGENATLAKIEDQSTRNFISYQLWRNVTRESKAYRNIGFWIGLKHISNPRDNLPAKWKWMPSGKPIKLAFWQHGMPKIQNDKEGICVSLNFESRFDGWKSQSCGDLNYFVCERTANKGSNDWLVQCECPTNYEGQYCENYVQNNKPRSVCENGNFIFTCPTGQAILVDFALYGHVSNEITTCGMASPFDTCIDPSSLQTMIQRCEGLAFCEAANIKEIFKKRPCVDDIPISLHYRMRCTNEIPNRCSHQDSVYIQGRCYYVAYQLDLNNRKTYSDARAYCGINGGDLANPNSDTVYSMLYNMLNSTNTEPELYWIKNQDNGQYLLLKQYPTDKKKQAALCTAVRSTSTISQPTECDQKLNWICEYPPIGPNTIRIRERLSQTTSTTTSTVETATTISNGKIMKDSGAQRINSDPNNAIQNGNGTINGNNALGGNYCPEISWDGIDFKKTRACSQAIVKCPYPDETTGYATYLCECYTATWSQRADTSNCRHKWLNTIEEGVVRAEDSLKLVDALQTNLKDTVVRRTLVGGDIIGSVDISARLVQLAHIQISTTTDQNVKTTIAKNFTKLLGNTGDQLLSDTVQPTWEQLNSTLRLTKASSLMLALEQSLVLLSDNANQGKVALDFTNWASQVQIKVSQPKPVIATTAFSPKRTMMADSPPNMTPSTMIPTKQTVDFTSYSKSPVMELPSFDYLESITQPVSAPISAMDSPMTRKFFASSSEPASNLKVGYFLYTSVGALLSPDPSSIVNSHVIGAFVDDPTRSISLPESNPATFQFYHLYQQGVANPRCVFWDQAETSWSQRGCNLSYTDGVYTNCTCNHLTSFAILMDITGSLDGLTGANWIALDIITIIGCALSIICLILSVFVFTFFSSLYNARNTIHRNLCLTLLIAELIFVIGIDRVQNQGACKAIAILLHYFFMSAFCWMLLEGYQLYRMLIQVFEANQSKILLYYLVGYGFPAVIVAISAGSAHQCYGTTNYCWIDVKTPLIWAFVAPITVIIVINLIILIIALRVVLSVKTRDRTTQDKIFGWLKGSTLLLCLLGITWIFGYLTAVPTGVPVFAYIFTILNVLQGVMIFVLHVVLNEKVRNVLIRSIRKGVCCIPDPTSSYSSRAMFLSSRNRPFWKFWKTRDSQGSQHSTESTETKQRRSSGSPMVVKAEDLEKKLAPSTPSSPELTSFKEWKSKMRANHHEDEINVRSDDEKSVPSTPKPDRPEPMTQLESLVHEDSIPDRYHPVHRKKFPLGSTDKERSAEARGSIVIERL</sequence>
<dbReference type="SMART" id="SM00303">
    <property type="entry name" value="GPS"/>
    <property type="match status" value="1"/>
</dbReference>
<dbReference type="Gene3D" id="4.10.1240.10">
    <property type="entry name" value="GPCR, family 2, extracellular hormone receptor domain"/>
    <property type="match status" value="1"/>
</dbReference>
<evidence type="ECO:0000256" key="1">
    <source>
        <dbReference type="ARBA" id="ARBA00004651"/>
    </source>
</evidence>
<evidence type="ECO:0000256" key="2">
    <source>
        <dbReference type="ARBA" id="ARBA00007343"/>
    </source>
</evidence>
<keyword evidence="4" id="KW-1003">Cell membrane</keyword>
<dbReference type="PROSITE" id="PS50041">
    <property type="entry name" value="C_TYPE_LECTIN_2"/>
    <property type="match status" value="2"/>
</dbReference>
<dbReference type="GO" id="GO:0007166">
    <property type="term" value="P:cell surface receptor signaling pathway"/>
    <property type="evidence" value="ECO:0007669"/>
    <property type="project" value="InterPro"/>
</dbReference>
<evidence type="ECO:0000256" key="13">
    <source>
        <dbReference type="ARBA" id="ARBA00023136"/>
    </source>
</evidence>
<dbReference type="InterPro" id="IPR043159">
    <property type="entry name" value="Lectin_gal-bd_sf"/>
</dbReference>
<dbReference type="InterPro" id="IPR001304">
    <property type="entry name" value="C-type_lectin-like"/>
</dbReference>
<dbReference type="PRINTS" id="PR00249">
    <property type="entry name" value="GPCRSECRETIN"/>
</dbReference>
<keyword evidence="12" id="KW-0297">G-protein coupled receptor</keyword>
<evidence type="ECO:0000313" key="24">
    <source>
        <dbReference type="Proteomes" id="UP000887540"/>
    </source>
</evidence>
<feature type="transmembrane region" description="Helical" evidence="19">
    <location>
        <begin position="1101"/>
        <end position="1124"/>
    </location>
</feature>
<dbReference type="CDD" id="cd00037">
    <property type="entry name" value="CLECT"/>
    <property type="match status" value="2"/>
</dbReference>
<dbReference type="InterPro" id="IPR046338">
    <property type="entry name" value="GAIN_dom_sf"/>
</dbReference>
<evidence type="ECO:0000256" key="12">
    <source>
        <dbReference type="ARBA" id="ARBA00023040"/>
    </source>
</evidence>
<keyword evidence="11 19" id="KW-1133">Transmembrane helix</keyword>
<dbReference type="InterPro" id="IPR000832">
    <property type="entry name" value="GPCR_2_secretin-like"/>
</dbReference>
<keyword evidence="7" id="KW-0732">Signal</keyword>
<dbReference type="Gene3D" id="2.60.220.50">
    <property type="match status" value="1"/>
</dbReference>
<evidence type="ECO:0000256" key="9">
    <source>
        <dbReference type="ARBA" id="ARBA00022737"/>
    </source>
</evidence>
<feature type="domain" description="SUEL-type lectin" evidence="22">
    <location>
        <begin position="190"/>
        <end position="265"/>
    </location>
</feature>
<dbReference type="InterPro" id="IPR032471">
    <property type="entry name" value="AGRL2-4_GAIN_subdom_A"/>
</dbReference>
<feature type="region of interest" description="Disordered" evidence="18">
    <location>
        <begin position="1174"/>
        <end position="1196"/>
    </location>
</feature>
<evidence type="ECO:0000256" key="10">
    <source>
        <dbReference type="ARBA" id="ARBA00022837"/>
    </source>
</evidence>
<dbReference type="Gene3D" id="2.60.120.740">
    <property type="match status" value="1"/>
</dbReference>
<evidence type="ECO:0000256" key="11">
    <source>
        <dbReference type="ARBA" id="ARBA00022989"/>
    </source>
</evidence>
<feature type="transmembrane region" description="Helical" evidence="19">
    <location>
        <begin position="1029"/>
        <end position="1056"/>
    </location>
</feature>
<evidence type="ECO:0000259" key="21">
    <source>
        <dbReference type="PROSITE" id="PS50221"/>
    </source>
</evidence>
<dbReference type="Pfam" id="PF01825">
    <property type="entry name" value="GPS"/>
    <property type="match status" value="1"/>
</dbReference>
<proteinExistence type="inferred from homology"/>
<dbReference type="GO" id="GO:0004930">
    <property type="term" value="F:G protein-coupled receptor activity"/>
    <property type="evidence" value="ECO:0007669"/>
    <property type="project" value="UniProtKB-KW"/>
</dbReference>
<dbReference type="CDD" id="cd15440">
    <property type="entry name" value="7tmB2_latrophilin-like_invertebrate"/>
    <property type="match status" value="1"/>
</dbReference>
<evidence type="ECO:0000256" key="17">
    <source>
        <dbReference type="ARBA" id="ARBA00023224"/>
    </source>
</evidence>
<dbReference type="PROSITE" id="PS50221">
    <property type="entry name" value="GAIN_B"/>
    <property type="match status" value="1"/>
</dbReference>
<feature type="transmembrane region" description="Helical" evidence="19">
    <location>
        <begin position="1077"/>
        <end position="1095"/>
    </location>
</feature>
<feature type="domain" description="C-type lectin" evidence="20">
    <location>
        <begin position="295"/>
        <end position="405"/>
    </location>
</feature>
<dbReference type="InterPro" id="IPR000922">
    <property type="entry name" value="Lectin_gal-bd_dom"/>
</dbReference>
<evidence type="ECO:0000256" key="4">
    <source>
        <dbReference type="ARBA" id="ARBA00022475"/>
    </source>
</evidence>
<keyword evidence="10" id="KW-0106">Calcium</keyword>
<dbReference type="PANTHER" id="PTHR12011:SF347">
    <property type="entry name" value="FI21270P1-RELATED"/>
    <property type="match status" value="1"/>
</dbReference>
<dbReference type="InterPro" id="IPR018378">
    <property type="entry name" value="C-type_lectin_CS"/>
</dbReference>
<evidence type="ECO:0000256" key="6">
    <source>
        <dbReference type="ARBA" id="ARBA00022692"/>
    </source>
</evidence>
<dbReference type="InterPro" id="IPR016186">
    <property type="entry name" value="C-type_lectin-like/link_sf"/>
</dbReference>
<evidence type="ECO:0000313" key="25">
    <source>
        <dbReference type="WBParaSite" id="ACRNAN_scaffold67.g24218.t1"/>
    </source>
</evidence>
<evidence type="ECO:0000256" key="3">
    <source>
        <dbReference type="ARBA" id="ARBA00010933"/>
    </source>
</evidence>
<accession>A0A914EBR9</accession>
<dbReference type="Pfam" id="PF00002">
    <property type="entry name" value="7tm_2"/>
    <property type="match status" value="1"/>
</dbReference>
<dbReference type="FunFam" id="1.20.1070.10:FF:000054">
    <property type="entry name" value="Adhesion G protein-coupled receptor E3"/>
    <property type="match status" value="1"/>
</dbReference>
<keyword evidence="17" id="KW-0807">Transducer</keyword>
<dbReference type="GO" id="GO:0030246">
    <property type="term" value="F:carbohydrate binding"/>
    <property type="evidence" value="ECO:0007669"/>
    <property type="project" value="UniProtKB-KW"/>
</dbReference>
<keyword evidence="16" id="KW-0325">Glycoprotein</keyword>
<name>A0A914EBR9_9BILA</name>
<feature type="compositionally biased region" description="Basic and acidic residues" evidence="18">
    <location>
        <begin position="1263"/>
        <end position="1274"/>
    </location>
</feature>
<evidence type="ECO:0000256" key="7">
    <source>
        <dbReference type="ARBA" id="ARBA00022729"/>
    </source>
</evidence>
<protein>
    <submittedName>
        <fullName evidence="25">Latrophilin-3</fullName>
    </submittedName>
</protein>
<dbReference type="Pfam" id="PF16489">
    <property type="entry name" value="GAIN"/>
    <property type="match status" value="1"/>
</dbReference>
<dbReference type="PROSITE" id="PS50261">
    <property type="entry name" value="G_PROTEIN_RECEP_F2_4"/>
    <property type="match status" value="1"/>
</dbReference>
<feature type="transmembrane region" description="Helical" evidence="19">
    <location>
        <begin position="990"/>
        <end position="1009"/>
    </location>
</feature>
<evidence type="ECO:0000256" key="15">
    <source>
        <dbReference type="ARBA" id="ARBA00023170"/>
    </source>
</evidence>
<dbReference type="Proteomes" id="UP000887540">
    <property type="component" value="Unplaced"/>
</dbReference>
<evidence type="ECO:0000256" key="16">
    <source>
        <dbReference type="ARBA" id="ARBA00023180"/>
    </source>
</evidence>
<feature type="domain" description="C-type lectin" evidence="20">
    <location>
        <begin position="17"/>
        <end position="153"/>
    </location>
</feature>
<dbReference type="PROSITE" id="PS00615">
    <property type="entry name" value="C_TYPE_LECTIN_1"/>
    <property type="match status" value="1"/>
</dbReference>
<evidence type="ECO:0000256" key="5">
    <source>
        <dbReference type="ARBA" id="ARBA00022536"/>
    </source>
</evidence>
<evidence type="ECO:0000256" key="18">
    <source>
        <dbReference type="SAM" id="MobiDB-lite"/>
    </source>
</evidence>
<evidence type="ECO:0000259" key="20">
    <source>
        <dbReference type="PROSITE" id="PS50041"/>
    </source>
</evidence>
<evidence type="ECO:0000259" key="22">
    <source>
        <dbReference type="PROSITE" id="PS50228"/>
    </source>
</evidence>
<keyword evidence="13 19" id="KW-0472">Membrane</keyword>
<feature type="transmembrane region" description="Helical" evidence="19">
    <location>
        <begin position="923"/>
        <end position="940"/>
    </location>
</feature>
<feature type="region of interest" description="Disordered" evidence="18">
    <location>
        <begin position="1202"/>
        <end position="1221"/>
    </location>
</feature>
<keyword evidence="9" id="KW-0677">Repeat</keyword>
<evidence type="ECO:0000256" key="8">
    <source>
        <dbReference type="ARBA" id="ARBA00022734"/>
    </source>
</evidence>
<dbReference type="CDD" id="cd22840">
    <property type="entry name" value="Gal_Rha_Lectin_LAT2"/>
    <property type="match status" value="1"/>
</dbReference>
<dbReference type="InterPro" id="IPR057244">
    <property type="entry name" value="GAIN_B"/>
</dbReference>
<keyword evidence="15" id="KW-0675">Receptor</keyword>
<evidence type="ECO:0000256" key="14">
    <source>
        <dbReference type="ARBA" id="ARBA00023157"/>
    </source>
</evidence>
<dbReference type="SUPFAM" id="SSF56436">
    <property type="entry name" value="C-type lectin-like"/>
    <property type="match status" value="2"/>
</dbReference>
<dbReference type="PROSITE" id="PS50228">
    <property type="entry name" value="SUEL_LECTIN"/>
    <property type="match status" value="1"/>
</dbReference>
<feature type="region of interest" description="Disordered" evidence="18">
    <location>
        <begin position="1230"/>
        <end position="1303"/>
    </location>
</feature>
<dbReference type="InterPro" id="IPR017981">
    <property type="entry name" value="GPCR_2-like_7TM"/>
</dbReference>
<dbReference type="Pfam" id="PF00059">
    <property type="entry name" value="Lectin_C"/>
    <property type="match status" value="2"/>
</dbReference>
<feature type="transmembrane region" description="Helical" evidence="19">
    <location>
        <begin position="883"/>
        <end position="911"/>
    </location>
</feature>
<dbReference type="SUPFAM" id="SSF81321">
    <property type="entry name" value="Family A G protein-coupled receptor-like"/>
    <property type="match status" value="1"/>
</dbReference>
<comment type="similarity">
    <text evidence="3">Belongs to the G-protein coupled receptor 2 family. LN-TM7 subfamily.</text>
</comment>
<dbReference type="Gene3D" id="1.20.1070.10">
    <property type="entry name" value="Rhodopsin 7-helix transmembrane proteins"/>
    <property type="match status" value="1"/>
</dbReference>
<dbReference type="Gene3D" id="3.10.100.10">
    <property type="entry name" value="Mannose-Binding Protein A, subunit A"/>
    <property type="match status" value="2"/>
</dbReference>
<keyword evidence="8" id="KW-0430">Lectin</keyword>